<dbReference type="AlphaFoldDB" id="A0A0A8K4X3"/>
<gene>
    <name evidence="1" type="ORF">GL4_2496</name>
</gene>
<name>A0A0A8K4X3_9HYPH</name>
<protein>
    <submittedName>
        <fullName evidence="1">Uncharacterized protein</fullName>
    </submittedName>
</protein>
<sequence length="79" mass="9153">MRKINYAEPVYYVTLVGIDTEILVPSFGCLNSYTRFTNLVGKKHDHVYYDKCPDWREKLAHAMETMTIEQPPGDGDKNK</sequence>
<dbReference type="STRING" id="1384459.GL4_2496"/>
<organism evidence="1 2">
    <name type="scientific">Methyloceanibacter caenitepidi</name>
    <dbReference type="NCBI Taxonomy" id="1384459"/>
    <lineage>
        <taxon>Bacteria</taxon>
        <taxon>Pseudomonadati</taxon>
        <taxon>Pseudomonadota</taxon>
        <taxon>Alphaproteobacteria</taxon>
        <taxon>Hyphomicrobiales</taxon>
        <taxon>Hyphomicrobiaceae</taxon>
        <taxon>Methyloceanibacter</taxon>
    </lineage>
</organism>
<dbReference type="EMBL" id="AP014648">
    <property type="protein sequence ID" value="BAQ17930.1"/>
    <property type="molecule type" value="Genomic_DNA"/>
</dbReference>
<dbReference type="Proteomes" id="UP000031643">
    <property type="component" value="Chromosome"/>
</dbReference>
<reference evidence="1 2" key="1">
    <citation type="submission" date="2014-09" db="EMBL/GenBank/DDBJ databases">
        <title>Genome sequencing of Methyloceanibacter caenitepidi Gela4.</title>
        <authorList>
            <person name="Takeuchi M."/>
            <person name="Susumu S."/>
            <person name="Kamagata Y."/>
            <person name="Oshima K."/>
            <person name="Hattori M."/>
            <person name="Iwasaki W."/>
        </authorList>
    </citation>
    <scope>NUCLEOTIDE SEQUENCE [LARGE SCALE GENOMIC DNA]</scope>
    <source>
        <strain evidence="1 2">Gela4</strain>
    </source>
</reference>
<dbReference type="HOGENOM" id="CLU_2601975_0_0_5"/>
<evidence type="ECO:0000313" key="1">
    <source>
        <dbReference type="EMBL" id="BAQ17930.1"/>
    </source>
</evidence>
<proteinExistence type="predicted"/>
<dbReference type="KEGG" id="mcg:GL4_2496"/>
<keyword evidence="2" id="KW-1185">Reference proteome</keyword>
<evidence type="ECO:0000313" key="2">
    <source>
        <dbReference type="Proteomes" id="UP000031643"/>
    </source>
</evidence>
<accession>A0A0A8K4X3</accession>